<dbReference type="EMBL" id="JAEIOS010000009">
    <property type="protein sequence ID" value="MBI8988424.1"/>
    <property type="molecule type" value="Genomic_DNA"/>
</dbReference>
<keyword evidence="1" id="KW-0472">Membrane</keyword>
<protein>
    <submittedName>
        <fullName evidence="2">Uncharacterized protein</fullName>
    </submittedName>
</protein>
<comment type="caution">
    <text evidence="2">The sequence shown here is derived from an EMBL/GenBank/DDBJ whole genome shotgun (WGS) entry which is preliminary data.</text>
</comment>
<keyword evidence="1" id="KW-0812">Transmembrane</keyword>
<sequence length="80" mass="8415">MFGATVTFTVLAICTAVSGFFTWERNKGVSLLLGGATVILSSIALILAFVGAVVGFFKILPILLLLAGCYILYRRLSSAG</sequence>
<dbReference type="RefSeq" id="WP_198737464.1">
    <property type="nucleotide sequence ID" value="NZ_JAEIOS010000009.1"/>
</dbReference>
<keyword evidence="3" id="KW-1185">Reference proteome</keyword>
<proteinExistence type="predicted"/>
<evidence type="ECO:0000313" key="3">
    <source>
        <dbReference type="Proteomes" id="UP000645966"/>
    </source>
</evidence>
<reference evidence="2" key="1">
    <citation type="submission" date="2020-12" db="EMBL/GenBank/DDBJ databases">
        <title>Genome public.</title>
        <authorList>
            <person name="Sun Q."/>
        </authorList>
    </citation>
    <scope>NUCLEOTIDE SEQUENCE</scope>
    <source>
        <strain evidence="2">CCM 8863</strain>
    </source>
</reference>
<evidence type="ECO:0000256" key="1">
    <source>
        <dbReference type="SAM" id="Phobius"/>
    </source>
</evidence>
<evidence type="ECO:0000313" key="2">
    <source>
        <dbReference type="EMBL" id="MBI8988424.1"/>
    </source>
</evidence>
<name>A0A934I3D7_9CORY</name>
<dbReference type="Proteomes" id="UP000645966">
    <property type="component" value="Unassembled WGS sequence"/>
</dbReference>
<feature type="transmembrane region" description="Helical" evidence="1">
    <location>
        <begin position="30"/>
        <end position="50"/>
    </location>
</feature>
<feature type="transmembrane region" description="Helical" evidence="1">
    <location>
        <begin position="56"/>
        <end position="73"/>
    </location>
</feature>
<accession>A0A934I3D7</accession>
<keyword evidence="1" id="KW-1133">Transmembrane helix</keyword>
<organism evidence="2 3">
    <name type="scientific">Corynebacterium meridianum</name>
    <dbReference type="NCBI Taxonomy" id="2765363"/>
    <lineage>
        <taxon>Bacteria</taxon>
        <taxon>Bacillati</taxon>
        <taxon>Actinomycetota</taxon>
        <taxon>Actinomycetes</taxon>
        <taxon>Mycobacteriales</taxon>
        <taxon>Corynebacteriaceae</taxon>
        <taxon>Corynebacterium</taxon>
    </lineage>
</organism>
<dbReference type="AlphaFoldDB" id="A0A934I3D7"/>
<feature type="transmembrane region" description="Helical" evidence="1">
    <location>
        <begin position="6"/>
        <end position="23"/>
    </location>
</feature>
<gene>
    <name evidence="2" type="ORF">JDV75_01400</name>
</gene>